<dbReference type="Ensembl" id="ENSNVIT00000036654.1">
    <property type="protein sequence ID" value="ENSNVIP00000031640.1"/>
    <property type="gene ID" value="ENSNVIG00000024331.1"/>
</dbReference>
<evidence type="ECO:0000313" key="3">
    <source>
        <dbReference type="Proteomes" id="UP000694425"/>
    </source>
</evidence>
<organism evidence="2 3">
    <name type="scientific">Neovison vison</name>
    <name type="common">American mink</name>
    <name type="synonym">Mustela vison</name>
    <dbReference type="NCBI Taxonomy" id="452646"/>
    <lineage>
        <taxon>Eukaryota</taxon>
        <taxon>Metazoa</taxon>
        <taxon>Chordata</taxon>
        <taxon>Craniata</taxon>
        <taxon>Vertebrata</taxon>
        <taxon>Euteleostomi</taxon>
        <taxon>Mammalia</taxon>
        <taxon>Eutheria</taxon>
        <taxon>Laurasiatheria</taxon>
        <taxon>Carnivora</taxon>
        <taxon>Caniformia</taxon>
        <taxon>Musteloidea</taxon>
        <taxon>Mustelidae</taxon>
        <taxon>Mustelinae</taxon>
        <taxon>Neogale</taxon>
    </lineage>
</organism>
<dbReference type="InterPro" id="IPR038849">
    <property type="entry name" value="ARL2BP"/>
</dbReference>
<reference evidence="2" key="1">
    <citation type="submission" date="2025-08" db="UniProtKB">
        <authorList>
            <consortium name="Ensembl"/>
        </authorList>
    </citation>
    <scope>IDENTIFICATION</scope>
</reference>
<dbReference type="GO" id="GO:0005758">
    <property type="term" value="C:mitochondrial intermembrane space"/>
    <property type="evidence" value="ECO:0007669"/>
    <property type="project" value="UniProtKB-SubCell"/>
</dbReference>
<keyword evidence="1" id="KW-0963">Cytoplasm</keyword>
<reference evidence="2" key="2">
    <citation type="submission" date="2025-09" db="UniProtKB">
        <authorList>
            <consortium name="Ensembl"/>
        </authorList>
    </citation>
    <scope>IDENTIFICATION</scope>
</reference>
<comment type="similarity">
    <text evidence="1">Belongs to the ARL2BP family.</text>
</comment>
<dbReference type="GO" id="GO:0005634">
    <property type="term" value="C:nucleus"/>
    <property type="evidence" value="ECO:0007669"/>
    <property type="project" value="UniProtKB-SubCell"/>
</dbReference>
<dbReference type="PANTHER" id="PTHR15487:SF4">
    <property type="entry name" value="ADP-RIBOSYLATION FACTOR-LIKE PROTEIN 2-BINDING PROTEIN"/>
    <property type="match status" value="1"/>
</dbReference>
<keyword evidence="1" id="KW-0966">Cell projection</keyword>
<dbReference type="Proteomes" id="UP000694425">
    <property type="component" value="Unplaced"/>
</dbReference>
<dbReference type="AlphaFoldDB" id="A0A8C7BZB6"/>
<comment type="subcellular location">
    <subcellularLocation>
        <location evidence="1">Cytoplasm</location>
    </subcellularLocation>
    <subcellularLocation>
        <location evidence="1">Cytoplasm</location>
        <location evidence="1">Cytoskeleton</location>
        <location evidence="1">Cilium basal body</location>
    </subcellularLocation>
    <subcellularLocation>
        <location evidence="1">Cytoplasm</location>
        <location evidence="1">Cytoskeleton</location>
        <location evidence="1">Microtubule organizing center</location>
        <location evidence="1">Centrosome</location>
    </subcellularLocation>
    <subcellularLocation>
        <location evidence="1">Nucleus</location>
    </subcellularLocation>
    <subcellularLocation>
        <location evidence="1">Mitochondrion intermembrane space</location>
    </subcellularLocation>
</comment>
<dbReference type="GeneTree" id="ENSGT00390000015052"/>
<dbReference type="GO" id="GO:0051457">
    <property type="term" value="P:maintenance of protein location in nucleus"/>
    <property type="evidence" value="ECO:0007669"/>
    <property type="project" value="TreeGrafter"/>
</dbReference>
<keyword evidence="1" id="KW-0496">Mitochondrion</keyword>
<evidence type="ECO:0000313" key="2">
    <source>
        <dbReference type="Ensembl" id="ENSNVIP00000031640.1"/>
    </source>
</evidence>
<keyword evidence="1" id="KW-0969">Cilium</keyword>
<dbReference type="GO" id="GO:0005929">
    <property type="term" value="C:cilium"/>
    <property type="evidence" value="ECO:0007669"/>
    <property type="project" value="UniProtKB-UniRule"/>
</dbReference>
<sequence>MAVRDPLEDESLTLSSSASDPACDAVVGYLEDIIMDERRYFEEQLSEQILGFNVAAFRSLQHHKDEVADVHCMLLTLTDFLSFKQSEDYRALKEGRGLDLSNCLMVALLCKSSSIRVSQKDSQP</sequence>
<comment type="function">
    <text evidence="1">Together with ARL2, plays a role in the nuclear translocation, retention and transcriptional activity of STAT3. May play a role as an effector of ARL2.</text>
</comment>
<dbReference type="PANTHER" id="PTHR15487">
    <property type="entry name" value="ADP-RIBOSYLATION FACTOR-LIKE PROTEIN 2-BINDING PROTEIN"/>
    <property type="match status" value="1"/>
</dbReference>
<evidence type="ECO:0000256" key="1">
    <source>
        <dbReference type="RuleBase" id="RU367099"/>
    </source>
</evidence>
<dbReference type="GO" id="GO:0005813">
    <property type="term" value="C:centrosome"/>
    <property type="evidence" value="ECO:0007669"/>
    <property type="project" value="UniProtKB-SubCell"/>
</dbReference>
<name>A0A8C7BZB6_NEOVI</name>
<proteinExistence type="inferred from homology"/>
<keyword evidence="1" id="KW-0539">Nucleus</keyword>
<protein>
    <recommendedName>
        <fullName evidence="1">ADP-ribosylation factor-like protein 2-binding protein</fullName>
        <shortName evidence="1">ARF-like 2-binding protein</shortName>
    </recommendedName>
</protein>
<keyword evidence="3" id="KW-1185">Reference proteome</keyword>
<keyword evidence="1" id="KW-0206">Cytoskeleton</keyword>
<accession>A0A8C7BZB6</accession>